<dbReference type="CDD" id="cd01561">
    <property type="entry name" value="CBS_like"/>
    <property type="match status" value="1"/>
</dbReference>
<dbReference type="InterPro" id="IPR001216">
    <property type="entry name" value="P-phosphate_BS"/>
</dbReference>
<feature type="domain" description="Tryptophan synthase beta chain-like PALP" evidence="4">
    <location>
        <begin position="19"/>
        <end position="302"/>
    </location>
</feature>
<comment type="caution">
    <text evidence="5">The sequence shown here is derived from an EMBL/GenBank/DDBJ whole genome shotgun (WGS) entry which is preliminary data.</text>
</comment>
<accession>A0A4R1L6N4</accession>
<dbReference type="PANTHER" id="PTHR10314">
    <property type="entry name" value="CYSTATHIONINE BETA-SYNTHASE"/>
    <property type="match status" value="1"/>
</dbReference>
<evidence type="ECO:0000256" key="2">
    <source>
        <dbReference type="ARBA" id="ARBA00007103"/>
    </source>
</evidence>
<evidence type="ECO:0000313" key="5">
    <source>
        <dbReference type="EMBL" id="TCK72693.1"/>
    </source>
</evidence>
<dbReference type="RefSeq" id="WP_131996396.1">
    <property type="nucleotide sequence ID" value="NZ_SMGK01000003.1"/>
</dbReference>
<evidence type="ECO:0000259" key="4">
    <source>
        <dbReference type="Pfam" id="PF00291"/>
    </source>
</evidence>
<organism evidence="5 6">
    <name type="scientific">Acidipila rosea</name>
    <dbReference type="NCBI Taxonomy" id="768535"/>
    <lineage>
        <taxon>Bacteria</taxon>
        <taxon>Pseudomonadati</taxon>
        <taxon>Acidobacteriota</taxon>
        <taxon>Terriglobia</taxon>
        <taxon>Terriglobales</taxon>
        <taxon>Acidobacteriaceae</taxon>
        <taxon>Acidipila</taxon>
    </lineage>
</organism>
<keyword evidence="6" id="KW-1185">Reference proteome</keyword>
<dbReference type="GO" id="GO:0016765">
    <property type="term" value="F:transferase activity, transferring alkyl or aryl (other than methyl) groups"/>
    <property type="evidence" value="ECO:0007669"/>
    <property type="project" value="UniProtKB-ARBA"/>
</dbReference>
<dbReference type="InterPro" id="IPR050214">
    <property type="entry name" value="Cys_Synth/Cystath_Beta-Synth"/>
</dbReference>
<dbReference type="OrthoDB" id="9808024at2"/>
<gene>
    <name evidence="5" type="ORF">C7378_2281</name>
</gene>
<dbReference type="FunFam" id="3.40.50.1100:FF:000003">
    <property type="entry name" value="Cystathionine beta-synthase"/>
    <property type="match status" value="1"/>
</dbReference>
<reference evidence="5 6" key="1">
    <citation type="submission" date="2019-03" db="EMBL/GenBank/DDBJ databases">
        <title>Genomic Encyclopedia of Type Strains, Phase IV (KMG-IV): sequencing the most valuable type-strain genomes for metagenomic binning, comparative biology and taxonomic classification.</title>
        <authorList>
            <person name="Goeker M."/>
        </authorList>
    </citation>
    <scope>NUCLEOTIDE SEQUENCE [LARGE SCALE GENOMIC DNA]</scope>
    <source>
        <strain evidence="5 6">DSM 103428</strain>
    </source>
</reference>
<protein>
    <submittedName>
        <fullName evidence="5">Cysteine synthase</fullName>
    </submittedName>
</protein>
<dbReference type="AlphaFoldDB" id="A0A4R1L6N4"/>
<dbReference type="Proteomes" id="UP000295210">
    <property type="component" value="Unassembled WGS sequence"/>
</dbReference>
<dbReference type="EMBL" id="SMGK01000003">
    <property type="protein sequence ID" value="TCK72693.1"/>
    <property type="molecule type" value="Genomic_DNA"/>
</dbReference>
<comment type="similarity">
    <text evidence="2">Belongs to the cysteine synthase/cystathionine beta-synthase family.</text>
</comment>
<dbReference type="SUPFAM" id="SSF53686">
    <property type="entry name" value="Tryptophan synthase beta subunit-like PLP-dependent enzymes"/>
    <property type="match status" value="1"/>
</dbReference>
<keyword evidence="3" id="KW-0663">Pyridoxal phosphate</keyword>
<evidence type="ECO:0000313" key="6">
    <source>
        <dbReference type="Proteomes" id="UP000295210"/>
    </source>
</evidence>
<sequence length="315" mass="33815">MATLTETLTTRTLGTTIAERVGNTPLIRLDRLTAHLPGVLIAGKAEWANPGGSVKDRAASAIVDAAERKGLLTPGKHLLDATSGNTGIAYAMLGAARGFGVTLCMPSNVSLERKKILQAYGAEIVWTDPNDGSDGAIRKARALAAAEPEKYYYADQYGNDANWQAHYHSTANEIWQQTDGRLTHFVAGLGTSGTFMGTTRRLKELNPEIQCISMQPDSPFNGLEGLKHMATAIVPPIYDPALADRNLEVETEAAYAMAKRLARTQGLLVGISAAAAVVASLKIAEEEAARGKEAIIVTILCDSADKYLSERFWEE</sequence>
<dbReference type="PROSITE" id="PS00901">
    <property type="entry name" value="CYS_SYNTHASE"/>
    <property type="match status" value="1"/>
</dbReference>
<evidence type="ECO:0000256" key="3">
    <source>
        <dbReference type="ARBA" id="ARBA00022898"/>
    </source>
</evidence>
<dbReference type="GO" id="GO:0006535">
    <property type="term" value="P:cysteine biosynthetic process from serine"/>
    <property type="evidence" value="ECO:0007669"/>
    <property type="project" value="InterPro"/>
</dbReference>
<dbReference type="InterPro" id="IPR036052">
    <property type="entry name" value="TrpB-like_PALP_sf"/>
</dbReference>
<comment type="cofactor">
    <cofactor evidence="1">
        <name>pyridoxal 5'-phosphate</name>
        <dbReference type="ChEBI" id="CHEBI:597326"/>
    </cofactor>
</comment>
<proteinExistence type="inferred from homology"/>
<dbReference type="InterPro" id="IPR001926">
    <property type="entry name" value="TrpB-like_PALP"/>
</dbReference>
<evidence type="ECO:0000256" key="1">
    <source>
        <dbReference type="ARBA" id="ARBA00001933"/>
    </source>
</evidence>
<dbReference type="Pfam" id="PF00291">
    <property type="entry name" value="PALP"/>
    <property type="match status" value="1"/>
</dbReference>
<dbReference type="Gene3D" id="3.40.50.1100">
    <property type="match status" value="2"/>
</dbReference>
<name>A0A4R1L6N4_9BACT</name>